<dbReference type="STRING" id="701521.PECL_900"/>
<accession>G8PD34</accession>
<dbReference type="EMBL" id="CP003137">
    <property type="protein sequence ID" value="AEV95169.1"/>
    <property type="molecule type" value="Genomic_DNA"/>
</dbReference>
<evidence type="ECO:0000256" key="3">
    <source>
        <dbReference type="ARBA" id="ARBA00022829"/>
    </source>
</evidence>
<keyword evidence="7" id="KW-1185">Reference proteome</keyword>
<keyword evidence="2 5" id="KW-0132">Cell division</keyword>
<dbReference type="HAMAP" id="MF_01804">
    <property type="entry name" value="ScpB"/>
    <property type="match status" value="1"/>
</dbReference>
<comment type="subunit">
    <text evidence="5">Homodimer. Homodimerization may be required to stabilize the binding of ScpA to the Smc head domains. Component of a cohesin-like complex composed of ScpA, ScpB and the Smc homodimer, in which ScpA and ScpB bind to the head domain of Smc. The presence of the three proteins is required for the association of the complex with DNA.</text>
</comment>
<dbReference type="Proteomes" id="UP000005444">
    <property type="component" value="Chromosome"/>
</dbReference>
<keyword evidence="1 5" id="KW-0963">Cytoplasm</keyword>
<dbReference type="KEGG" id="pce:PECL_900"/>
<dbReference type="NCBIfam" id="TIGR00281">
    <property type="entry name" value="SMC-Scp complex subunit ScpB"/>
    <property type="match status" value="1"/>
</dbReference>
<organism evidence="6 7">
    <name type="scientific">Pediococcus claussenii (strain ATCC BAA-344 / DSM 14800 / JCM 18046 / KCTC 3811 / LMG 21948 / P06)</name>
    <dbReference type="NCBI Taxonomy" id="701521"/>
    <lineage>
        <taxon>Bacteria</taxon>
        <taxon>Bacillati</taxon>
        <taxon>Bacillota</taxon>
        <taxon>Bacilli</taxon>
        <taxon>Lactobacillales</taxon>
        <taxon>Lactobacillaceae</taxon>
        <taxon>Pediococcus</taxon>
    </lineage>
</organism>
<gene>
    <name evidence="5 6" type="primary">scpB</name>
    <name evidence="6" type="ordered locus">PECL_900</name>
</gene>
<comment type="similarity">
    <text evidence="5">Belongs to the ScpB family.</text>
</comment>
<dbReference type="RefSeq" id="WP_014215366.1">
    <property type="nucleotide sequence ID" value="NC_016605.1"/>
</dbReference>
<dbReference type="GO" id="GO:0006260">
    <property type="term" value="P:DNA replication"/>
    <property type="evidence" value="ECO:0007669"/>
    <property type="project" value="UniProtKB-UniRule"/>
</dbReference>
<name>G8PD34_PEDCP</name>
<evidence type="ECO:0000313" key="6">
    <source>
        <dbReference type="EMBL" id="AEV95169.1"/>
    </source>
</evidence>
<dbReference type="SUPFAM" id="SSF46785">
    <property type="entry name" value="Winged helix' DNA-binding domain"/>
    <property type="match status" value="2"/>
</dbReference>
<dbReference type="InterPro" id="IPR036388">
    <property type="entry name" value="WH-like_DNA-bd_sf"/>
</dbReference>
<dbReference type="GO" id="GO:0051304">
    <property type="term" value="P:chromosome separation"/>
    <property type="evidence" value="ECO:0007669"/>
    <property type="project" value="InterPro"/>
</dbReference>
<dbReference type="eggNOG" id="COG1386">
    <property type="taxonomic scope" value="Bacteria"/>
</dbReference>
<keyword evidence="4 5" id="KW-0131">Cell cycle</keyword>
<sequence length="193" mass="21493">MNNLQQIEALLFISGDSGINESQLSDITGFSRPAIREIITSLNKKYASDESTALEILYAGDSYKLVTKKELSGLLTKYFEAPLQSRLSAAALEILTIIAYRQPITRVEIDQIRGVQSGGSIQNLVVRDLIEVTGRLEEPGRPKLYGTTSEFLDYFGLSKISDLPKLPDVKNSEEKINSGDLFLKEFNNQEDDN</sequence>
<dbReference type="PATRIC" id="fig|701521.8.peg.848"/>
<evidence type="ECO:0000256" key="5">
    <source>
        <dbReference type="HAMAP-Rule" id="MF_01804"/>
    </source>
</evidence>
<comment type="subcellular location">
    <subcellularLocation>
        <location evidence="5">Cytoplasm</location>
    </subcellularLocation>
    <text evidence="5">Associated with two foci at the outer edges of the nucleoid region in young cells, and at four foci within both cell halves in older cells.</text>
</comment>
<dbReference type="HOGENOM" id="CLU_045647_5_3_9"/>
<evidence type="ECO:0000256" key="4">
    <source>
        <dbReference type="ARBA" id="ARBA00023306"/>
    </source>
</evidence>
<dbReference type="AlphaFoldDB" id="G8PD34"/>
<protein>
    <recommendedName>
        <fullName evidence="5">Segregation and condensation protein B</fullName>
    </recommendedName>
</protein>
<dbReference type="PIRSF" id="PIRSF019345">
    <property type="entry name" value="ScpB"/>
    <property type="match status" value="1"/>
</dbReference>
<evidence type="ECO:0000313" key="7">
    <source>
        <dbReference type="Proteomes" id="UP000005444"/>
    </source>
</evidence>
<dbReference type="PANTHER" id="PTHR34298">
    <property type="entry name" value="SEGREGATION AND CONDENSATION PROTEIN B"/>
    <property type="match status" value="1"/>
</dbReference>
<keyword evidence="3 5" id="KW-0159">Chromosome partition</keyword>
<reference evidence="6 7" key="1">
    <citation type="journal article" date="2012" name="J. Bacteriol.">
        <title>Complete Genome Sequence of the Beer Spoilage Organism Pediococcus claussenii ATCC BAA-344T.</title>
        <authorList>
            <person name="Pittet V."/>
            <person name="Abegunde T."/>
            <person name="Marfleet T."/>
            <person name="Haakensen M."/>
            <person name="Morrow K."/>
            <person name="Jayaprakash T."/>
            <person name="Schroeder K."/>
            <person name="Trost B."/>
            <person name="Byrns S."/>
            <person name="Bergsveinson J."/>
            <person name="Kusalik A."/>
            <person name="Ziola B."/>
        </authorList>
    </citation>
    <scope>NUCLEOTIDE SEQUENCE [LARGE SCALE GENOMIC DNA]</scope>
    <source>
        <strain evidence="6 7">ATCC BAA-344</strain>
    </source>
</reference>
<evidence type="ECO:0000256" key="2">
    <source>
        <dbReference type="ARBA" id="ARBA00022618"/>
    </source>
</evidence>
<evidence type="ECO:0000256" key="1">
    <source>
        <dbReference type="ARBA" id="ARBA00022490"/>
    </source>
</evidence>
<dbReference type="InterPro" id="IPR005234">
    <property type="entry name" value="ScpB_csome_segregation"/>
</dbReference>
<dbReference type="GO" id="GO:0005737">
    <property type="term" value="C:cytoplasm"/>
    <property type="evidence" value="ECO:0007669"/>
    <property type="project" value="UniProtKB-SubCell"/>
</dbReference>
<dbReference type="PANTHER" id="PTHR34298:SF2">
    <property type="entry name" value="SEGREGATION AND CONDENSATION PROTEIN B"/>
    <property type="match status" value="1"/>
</dbReference>
<dbReference type="Pfam" id="PF04079">
    <property type="entry name" value="SMC_ScpB"/>
    <property type="match status" value="1"/>
</dbReference>
<comment type="function">
    <text evidence="5">Participates in chromosomal partition during cell division. May act via the formation of a condensin-like complex containing Smc and ScpA that pull DNA away from mid-cell into both cell halves.</text>
</comment>
<dbReference type="GO" id="GO:0051301">
    <property type="term" value="P:cell division"/>
    <property type="evidence" value="ECO:0007669"/>
    <property type="project" value="UniProtKB-KW"/>
</dbReference>
<dbReference type="InterPro" id="IPR036390">
    <property type="entry name" value="WH_DNA-bd_sf"/>
</dbReference>
<proteinExistence type="inferred from homology"/>
<dbReference type="Gene3D" id="1.10.10.10">
    <property type="entry name" value="Winged helix-like DNA-binding domain superfamily/Winged helix DNA-binding domain"/>
    <property type="match status" value="2"/>
</dbReference>